<evidence type="ECO:0000313" key="1">
    <source>
        <dbReference type="EMBL" id="RIB13612.1"/>
    </source>
</evidence>
<dbReference type="OrthoDB" id="2447030at2759"/>
<accession>A0A397UUY5</accession>
<dbReference type="EMBL" id="QKWP01000907">
    <property type="protein sequence ID" value="RIB13612.1"/>
    <property type="molecule type" value="Genomic_DNA"/>
</dbReference>
<organism evidence="1 2">
    <name type="scientific">Gigaspora rosea</name>
    <dbReference type="NCBI Taxonomy" id="44941"/>
    <lineage>
        <taxon>Eukaryota</taxon>
        <taxon>Fungi</taxon>
        <taxon>Fungi incertae sedis</taxon>
        <taxon>Mucoromycota</taxon>
        <taxon>Glomeromycotina</taxon>
        <taxon>Glomeromycetes</taxon>
        <taxon>Diversisporales</taxon>
        <taxon>Gigasporaceae</taxon>
        <taxon>Gigaspora</taxon>
    </lineage>
</organism>
<dbReference type="AlphaFoldDB" id="A0A397UUY5"/>
<reference evidence="1 2" key="1">
    <citation type="submission" date="2018-06" db="EMBL/GenBank/DDBJ databases">
        <title>Comparative genomics reveals the genomic features of Rhizophagus irregularis, R. cerebriforme, R. diaphanum and Gigaspora rosea, and their symbiotic lifestyle signature.</title>
        <authorList>
            <person name="Morin E."/>
            <person name="San Clemente H."/>
            <person name="Chen E.C.H."/>
            <person name="De La Providencia I."/>
            <person name="Hainaut M."/>
            <person name="Kuo A."/>
            <person name="Kohler A."/>
            <person name="Murat C."/>
            <person name="Tang N."/>
            <person name="Roy S."/>
            <person name="Loubradou J."/>
            <person name="Henrissat B."/>
            <person name="Grigoriev I.V."/>
            <person name="Corradi N."/>
            <person name="Roux C."/>
            <person name="Martin F.M."/>
        </authorList>
    </citation>
    <scope>NUCLEOTIDE SEQUENCE [LARGE SCALE GENOMIC DNA]</scope>
    <source>
        <strain evidence="1 2">DAOM 194757</strain>
    </source>
</reference>
<proteinExistence type="predicted"/>
<name>A0A397UUY5_9GLOM</name>
<sequence>MLTLVTKIKSFLLEAPLEAICGASIFYLTMDGEKLGEYDTIKTLTNCAVTSVLPKIKDHVRKAKVLKILPQVSFISNMITIFELINDEISYNKYYTREEINQSLRTLKSNLKYPMTDTGASLYNAFRINLNDFVDASKLTWKDPIASTVLNDDSKVVEKLSKRQRRTFLFRNGFINNFKKESIPDNFRNIRHDGLWKGGDVWNNPAFKTSMSRNMQSEGTYVRISTKRDDDDKNYGESCWMEVFI</sequence>
<keyword evidence="2" id="KW-1185">Reference proteome</keyword>
<evidence type="ECO:0000313" key="2">
    <source>
        <dbReference type="Proteomes" id="UP000266673"/>
    </source>
</evidence>
<protein>
    <submittedName>
        <fullName evidence="1">Uncharacterized protein</fullName>
    </submittedName>
</protein>
<comment type="caution">
    <text evidence="1">The sequence shown here is derived from an EMBL/GenBank/DDBJ whole genome shotgun (WGS) entry which is preliminary data.</text>
</comment>
<dbReference type="Proteomes" id="UP000266673">
    <property type="component" value="Unassembled WGS sequence"/>
</dbReference>
<gene>
    <name evidence="1" type="ORF">C2G38_2248746</name>
</gene>